<dbReference type="Proteomes" id="UP001170310">
    <property type="component" value="Unassembled WGS sequence"/>
</dbReference>
<feature type="domain" description="NAD-dependent epimerase/dehydratase" evidence="1">
    <location>
        <begin position="5"/>
        <end position="112"/>
    </location>
</feature>
<dbReference type="Gene3D" id="3.40.50.720">
    <property type="entry name" value="NAD(P)-binding Rossmann-like Domain"/>
    <property type="match status" value="1"/>
</dbReference>
<proteinExistence type="predicted"/>
<reference evidence="2" key="1">
    <citation type="submission" date="2023-07" db="EMBL/GenBank/DDBJ databases">
        <title>Genome content predicts the carbon catabolic preferences of heterotrophic bacteria.</title>
        <authorList>
            <person name="Gralka M."/>
        </authorList>
    </citation>
    <scope>NUCLEOTIDE SEQUENCE</scope>
    <source>
        <strain evidence="2">E2R20</strain>
    </source>
</reference>
<keyword evidence="3" id="KW-1185">Reference proteome</keyword>
<evidence type="ECO:0000313" key="3">
    <source>
        <dbReference type="Proteomes" id="UP001170310"/>
    </source>
</evidence>
<protein>
    <submittedName>
        <fullName evidence="2">NAD(P)-dependent oxidoreductase</fullName>
    </submittedName>
</protein>
<dbReference type="SUPFAM" id="SSF51735">
    <property type="entry name" value="NAD(P)-binding Rossmann-fold domains"/>
    <property type="match status" value="1"/>
</dbReference>
<sequence length="307" mass="35412">MKPKVLLAGGTGYIGKHLSSVIEEDAELYVLSKYPKPEHEATTNMTWLQSDIFNYQDVVESMKNIDIAIFYLDPTKNSAKLTQATARDLNLIAADNFGRAAAVNQVKKLVYIPGSRNDNQTIERLGAYGVPVERTQLEIKRPHINVELQVSKYDDVRTATKIVLPKKWTLNQVVEYFFNWLDKTRGTIVKTYKSNDYYYIYVKNKNKPLAILKRMITEKDLITLQLVGGRLVKSNAKKQGKLEFRLLKGNAIVLVHLFDYIPKMFWPVYYFVQAPLQGMMMRGFEVDCRIKHFQGRIQSGEKIKYTK</sequence>
<dbReference type="GeneID" id="72471145"/>
<dbReference type="AlphaFoldDB" id="A0AAW7YRE2"/>
<comment type="caution">
    <text evidence="2">The sequence shown here is derived from an EMBL/GenBank/DDBJ whole genome shotgun (WGS) entry which is preliminary data.</text>
</comment>
<evidence type="ECO:0000259" key="1">
    <source>
        <dbReference type="Pfam" id="PF01370"/>
    </source>
</evidence>
<dbReference type="InterPro" id="IPR001509">
    <property type="entry name" value="Epimerase_deHydtase"/>
</dbReference>
<name>A0AAW7YRE2_9STAP</name>
<gene>
    <name evidence="2" type="ORF">Q4528_03160</name>
</gene>
<evidence type="ECO:0000313" key="2">
    <source>
        <dbReference type="EMBL" id="MDO6573150.1"/>
    </source>
</evidence>
<dbReference type="RefSeq" id="WP_017637220.1">
    <property type="nucleotide sequence ID" value="NZ_JAUOQO010000002.1"/>
</dbReference>
<dbReference type="InterPro" id="IPR036291">
    <property type="entry name" value="NAD(P)-bd_dom_sf"/>
</dbReference>
<accession>A0AAW7YRE2</accession>
<organism evidence="2 3">
    <name type="scientific">Staphylococcus pasteuri_A</name>
    <dbReference type="NCBI Taxonomy" id="3062664"/>
    <lineage>
        <taxon>Bacteria</taxon>
        <taxon>Bacillati</taxon>
        <taxon>Bacillota</taxon>
        <taxon>Bacilli</taxon>
        <taxon>Bacillales</taxon>
        <taxon>Staphylococcaceae</taxon>
        <taxon>Staphylococcus</taxon>
    </lineage>
</organism>
<dbReference type="Pfam" id="PF01370">
    <property type="entry name" value="Epimerase"/>
    <property type="match status" value="1"/>
</dbReference>
<dbReference type="EMBL" id="JAUOQO010000002">
    <property type="protein sequence ID" value="MDO6573150.1"/>
    <property type="molecule type" value="Genomic_DNA"/>
</dbReference>